<dbReference type="Proteomes" id="UP000712080">
    <property type="component" value="Unassembled WGS sequence"/>
</dbReference>
<dbReference type="AlphaFoldDB" id="A0A972FLD4"/>
<evidence type="ECO:0000313" key="2">
    <source>
        <dbReference type="Proteomes" id="UP000712080"/>
    </source>
</evidence>
<dbReference type="RefSeq" id="WP_169526811.1">
    <property type="nucleotide sequence ID" value="NZ_JAAMPU010000103.1"/>
</dbReference>
<comment type="caution">
    <text evidence="1">The sequence shown here is derived from an EMBL/GenBank/DDBJ whole genome shotgun (WGS) entry which is preliminary data.</text>
</comment>
<gene>
    <name evidence="1" type="ORF">G6047_07120</name>
</gene>
<evidence type="ECO:0000313" key="1">
    <source>
        <dbReference type="EMBL" id="NMH27797.1"/>
    </source>
</evidence>
<reference evidence="1" key="1">
    <citation type="submission" date="2020-02" db="EMBL/GenBank/DDBJ databases">
        <title>Flavobacterium sp. genome.</title>
        <authorList>
            <person name="Jung H.S."/>
            <person name="Baek J.H."/>
            <person name="Jeon C.O."/>
        </authorList>
    </citation>
    <scope>NUCLEOTIDE SEQUENCE</scope>
    <source>
        <strain evidence="1">SE-s28</strain>
    </source>
</reference>
<evidence type="ECO:0008006" key="3">
    <source>
        <dbReference type="Google" id="ProtNLM"/>
    </source>
</evidence>
<keyword evidence="2" id="KW-1185">Reference proteome</keyword>
<accession>A0A972FLD4</accession>
<dbReference type="PROSITE" id="PS51257">
    <property type="entry name" value="PROKAR_LIPOPROTEIN"/>
    <property type="match status" value="1"/>
</dbReference>
<sequence>MKKIFLFTALAAVSVFQSCEGPEGPQGPAGDDGLIAEAFEVTTSFVDDPDPYFAFRSFFPLDPAIYASDSILVYELSGVEDGLDVWKPLPQVYYTNTGSFQYNFDFTTNDFSIFIDATPNIDRNTIDSFYRNNVTFRIVIVPGYFSRTSATQRLKIPEYYDVMQQYGLDESDVKTLPQTQK</sequence>
<proteinExistence type="predicted"/>
<protein>
    <recommendedName>
        <fullName evidence="3">Collagen-like protein</fullName>
    </recommendedName>
</protein>
<dbReference type="EMBL" id="JAAMPU010000103">
    <property type="protein sequence ID" value="NMH27797.1"/>
    <property type="molecule type" value="Genomic_DNA"/>
</dbReference>
<organism evidence="1 2">
    <name type="scientific">Flavobacterium silvaticum</name>
    <dbReference type="NCBI Taxonomy" id="1852020"/>
    <lineage>
        <taxon>Bacteria</taxon>
        <taxon>Pseudomonadati</taxon>
        <taxon>Bacteroidota</taxon>
        <taxon>Flavobacteriia</taxon>
        <taxon>Flavobacteriales</taxon>
        <taxon>Flavobacteriaceae</taxon>
        <taxon>Flavobacterium</taxon>
    </lineage>
</organism>
<name>A0A972FLD4_9FLAO</name>